<dbReference type="EMBL" id="NKXO01000019">
    <property type="protein sequence ID" value="PKQ69302.1"/>
    <property type="molecule type" value="Genomic_DNA"/>
</dbReference>
<dbReference type="Proteomes" id="UP000233387">
    <property type="component" value="Unassembled WGS sequence"/>
</dbReference>
<dbReference type="AlphaFoldDB" id="A0A2N3IG38"/>
<evidence type="ECO:0000259" key="1">
    <source>
        <dbReference type="Pfam" id="PF18962"/>
    </source>
</evidence>
<organism evidence="2 3">
    <name type="scientific">Raineya orbicola</name>
    <dbReference type="NCBI Taxonomy" id="2016530"/>
    <lineage>
        <taxon>Bacteria</taxon>
        <taxon>Pseudomonadati</taxon>
        <taxon>Bacteroidota</taxon>
        <taxon>Cytophagia</taxon>
        <taxon>Cytophagales</taxon>
        <taxon>Raineyaceae</taxon>
        <taxon>Raineya</taxon>
    </lineage>
</organism>
<evidence type="ECO:0000313" key="3">
    <source>
        <dbReference type="Proteomes" id="UP000233387"/>
    </source>
</evidence>
<comment type="caution">
    <text evidence="2">The sequence shown here is derived from an EMBL/GenBank/DDBJ whole genome shotgun (WGS) entry which is preliminary data.</text>
</comment>
<accession>A0A2N3IG38</accession>
<keyword evidence="3" id="KW-1185">Reference proteome</keyword>
<sequence length="680" mass="73671">MGNLGFTFYTSALAEINCTNNFSSGSATESRWVTGLSVGSVYYIAVSGATSTDRADFCIRVAAPPANDACANARNIDVDKPGIFGTNVFATSDGSITCGNPNRSVWYKFIATKTNHLVIVHPLTTSTTNTDLALAVYSGSCGSLTQINCTDSYSNAKGEMAILSGLSVGATYHIMVTGYTASDQAPFSIAVMSNNDVCTNRNLVEINKGWVLGAVQGMNADALTFCGADSGPDNTVWFNFIATASNVTVEVEPDAGNPSGTGNQQGLDVEFNVYHNSSGVCGITFLNCRDNVGYGGREVLNLTGLTIGANYLIAVDGEYDSFTSEGSFRVRVTTVPPCGANPAPANTCSAAPTISNLNGYCGVTSVSYNPNFYNNLNNLSQTFCSTSASIENNSFLKFVANDIQATFEWAITSNAPNGGPPCDQGIQIQIYEVIGTDCETGIWKPISSCPDPTGPVGSSGSITVTGLTPGKTYYIMFDGFAGDECGYRMSVPENSGVVLPVEFISFRAKREKPYNRLMWQTAQEINLSYFEIQWSKDGSTFVSLDRISAQNKASFYTYEHKAVEFGHYYYRLRIVEKDGKQSFSPVESVYIKPYNDLEVSFYPTPFKEKGTLECFAPENLEATMQVFNMKGVKLFEKQLSLQEGKNEFEQNFEYLAKGIYLLKVTASNGEQKTIRIVKNE</sequence>
<dbReference type="OrthoDB" id="925894at2"/>
<proteinExistence type="predicted"/>
<dbReference type="InterPro" id="IPR026444">
    <property type="entry name" value="Secre_tail"/>
</dbReference>
<protein>
    <submittedName>
        <fullName evidence="2">Por secretion system C-terminal sorting domain</fullName>
    </submittedName>
</protein>
<dbReference type="NCBIfam" id="TIGR04183">
    <property type="entry name" value="Por_Secre_tail"/>
    <property type="match status" value="1"/>
</dbReference>
<name>A0A2N3IG38_9BACT</name>
<evidence type="ECO:0000313" key="2">
    <source>
        <dbReference type="EMBL" id="PKQ69302.1"/>
    </source>
</evidence>
<feature type="domain" description="Secretion system C-terminal sorting" evidence="1">
    <location>
        <begin position="602"/>
        <end position="672"/>
    </location>
</feature>
<dbReference type="Pfam" id="PF18962">
    <property type="entry name" value="Por_Secre_tail"/>
    <property type="match status" value="1"/>
</dbReference>
<reference evidence="2 3" key="1">
    <citation type="submission" date="2017-06" db="EMBL/GenBank/DDBJ databases">
        <title>Raineya orbicola gen. nov., sp. nov. a slightly thermophilic bacterium of the phylum Bacteroidetes and the description of Raineyaceae fam. nov.</title>
        <authorList>
            <person name="Albuquerque L."/>
            <person name="Polonia A.R.M."/>
            <person name="Barroso C."/>
            <person name="Froufe H.J.C."/>
            <person name="Lage O."/>
            <person name="Lobo-Da-Cunha A."/>
            <person name="Egas C."/>
            <person name="Da Costa M.S."/>
        </authorList>
    </citation>
    <scope>NUCLEOTIDE SEQUENCE [LARGE SCALE GENOMIC DNA]</scope>
    <source>
        <strain evidence="2 3">SPSPC-11</strain>
    </source>
</reference>
<dbReference type="RefSeq" id="WP_101358618.1">
    <property type="nucleotide sequence ID" value="NZ_NKXO01000019.1"/>
</dbReference>
<gene>
    <name evidence="2" type="ORF">Rain11_1347</name>
</gene>